<evidence type="ECO:0000313" key="2">
    <source>
        <dbReference type="EMBL" id="GAQ79273.1"/>
    </source>
</evidence>
<dbReference type="InterPro" id="IPR036365">
    <property type="entry name" value="PGBD-like_sf"/>
</dbReference>
<dbReference type="SUPFAM" id="SSF47090">
    <property type="entry name" value="PGBD-like"/>
    <property type="match status" value="1"/>
</dbReference>
<dbReference type="OMA" id="AFLWISH"/>
<proteinExistence type="predicted"/>
<feature type="domain" description="Peptidoglycan binding-like" evidence="1">
    <location>
        <begin position="31"/>
        <end position="83"/>
    </location>
</feature>
<protein>
    <recommendedName>
        <fullName evidence="1">Peptidoglycan binding-like domain-containing protein</fullName>
    </recommendedName>
</protein>
<dbReference type="Gene3D" id="1.10.101.10">
    <property type="entry name" value="PGBD-like superfamily/PGBD"/>
    <property type="match status" value="1"/>
</dbReference>
<keyword evidence="3" id="KW-1185">Reference proteome</keyword>
<gene>
    <name evidence="2" type="ORF">KFL_000270320</name>
</gene>
<organism evidence="2 3">
    <name type="scientific">Klebsormidium nitens</name>
    <name type="common">Green alga</name>
    <name type="synonym">Ulothrix nitens</name>
    <dbReference type="NCBI Taxonomy" id="105231"/>
    <lineage>
        <taxon>Eukaryota</taxon>
        <taxon>Viridiplantae</taxon>
        <taxon>Streptophyta</taxon>
        <taxon>Klebsormidiophyceae</taxon>
        <taxon>Klebsormidiales</taxon>
        <taxon>Klebsormidiaceae</taxon>
        <taxon>Klebsormidium</taxon>
    </lineage>
</organism>
<dbReference type="InterPro" id="IPR036366">
    <property type="entry name" value="PGBDSf"/>
</dbReference>
<accession>A0A1Y1HMN8</accession>
<sequence>MERAVQAVEDSDSLSGKYCYFPRDLGLNTYGGDVSCLQQFLSHEGYFSEEPTGFYGTQTKDAVAKWQKASGIEPAEGYMGYPTRLAYAKRCKLPTAEQMRAVEASLDNDNVSEKLCIDVYSAPDESGTELCETRCVRTNEQKVHACREACQVAYSKACNKAFPAGKTFPEGADYKACLRKLPSVCKKTCAHYE</sequence>
<evidence type="ECO:0000313" key="3">
    <source>
        <dbReference type="Proteomes" id="UP000054558"/>
    </source>
</evidence>
<dbReference type="EMBL" id="DF236976">
    <property type="protein sequence ID" value="GAQ79273.1"/>
    <property type="molecule type" value="Genomic_DNA"/>
</dbReference>
<dbReference type="InterPro" id="IPR002477">
    <property type="entry name" value="Peptidoglycan-bd-like"/>
</dbReference>
<name>A0A1Y1HMN8_KLENI</name>
<dbReference type="Pfam" id="PF01471">
    <property type="entry name" value="PG_binding_1"/>
    <property type="match status" value="1"/>
</dbReference>
<dbReference type="OrthoDB" id="2013641at2759"/>
<dbReference type="AlphaFoldDB" id="A0A1Y1HMN8"/>
<evidence type="ECO:0000259" key="1">
    <source>
        <dbReference type="Pfam" id="PF01471"/>
    </source>
</evidence>
<reference evidence="2 3" key="1">
    <citation type="journal article" date="2014" name="Nat. Commun.">
        <title>Klebsormidium flaccidum genome reveals primary factors for plant terrestrial adaptation.</title>
        <authorList>
            <person name="Hori K."/>
            <person name="Maruyama F."/>
            <person name="Fujisawa T."/>
            <person name="Togashi T."/>
            <person name="Yamamoto N."/>
            <person name="Seo M."/>
            <person name="Sato S."/>
            <person name="Yamada T."/>
            <person name="Mori H."/>
            <person name="Tajima N."/>
            <person name="Moriyama T."/>
            <person name="Ikeuchi M."/>
            <person name="Watanabe M."/>
            <person name="Wada H."/>
            <person name="Kobayashi K."/>
            <person name="Saito M."/>
            <person name="Masuda T."/>
            <person name="Sasaki-Sekimoto Y."/>
            <person name="Mashiguchi K."/>
            <person name="Awai K."/>
            <person name="Shimojima M."/>
            <person name="Masuda S."/>
            <person name="Iwai M."/>
            <person name="Nobusawa T."/>
            <person name="Narise T."/>
            <person name="Kondo S."/>
            <person name="Saito H."/>
            <person name="Sato R."/>
            <person name="Murakawa M."/>
            <person name="Ihara Y."/>
            <person name="Oshima-Yamada Y."/>
            <person name="Ohtaka K."/>
            <person name="Satoh M."/>
            <person name="Sonobe K."/>
            <person name="Ishii M."/>
            <person name="Ohtani R."/>
            <person name="Kanamori-Sato M."/>
            <person name="Honoki R."/>
            <person name="Miyazaki D."/>
            <person name="Mochizuki H."/>
            <person name="Umetsu J."/>
            <person name="Higashi K."/>
            <person name="Shibata D."/>
            <person name="Kamiya Y."/>
            <person name="Sato N."/>
            <person name="Nakamura Y."/>
            <person name="Tabata S."/>
            <person name="Ida S."/>
            <person name="Kurokawa K."/>
            <person name="Ohta H."/>
        </authorList>
    </citation>
    <scope>NUCLEOTIDE SEQUENCE [LARGE SCALE GENOMIC DNA]</scope>
    <source>
        <strain evidence="2 3">NIES-2285</strain>
    </source>
</reference>
<dbReference type="Proteomes" id="UP000054558">
    <property type="component" value="Unassembled WGS sequence"/>
</dbReference>